<dbReference type="EMBL" id="REGC01000007">
    <property type="protein sequence ID" value="RMB60356.1"/>
    <property type="molecule type" value="Genomic_DNA"/>
</dbReference>
<accession>A0A3M0GSQ9</accession>
<sequence>MVPSEVDVPQLAQQLRQDGVAYSTPSLASDVQLNENVAGQLREGDGLAVVDVSVSKEADARDIAQELYDATDLQTVIVQTPRYVASVSENYSRADIESTQAQLAPGLSQIDLLQQYYAGLEQSSFPMIAIVTVVSVLALFFGGLSYRHASHYREARG</sequence>
<gene>
    <name evidence="3" type="ORF">D9543_06580</name>
    <name evidence="2" type="ORF">GWO63_006075</name>
</gene>
<proteinExistence type="predicted"/>
<evidence type="ECO:0000313" key="5">
    <source>
        <dbReference type="Proteomes" id="UP001518680"/>
    </source>
</evidence>
<keyword evidence="1" id="KW-1133">Transmembrane helix</keyword>
<dbReference type="EMBL" id="JAACBX020000001">
    <property type="protein sequence ID" value="MBM0243840.1"/>
    <property type="molecule type" value="Genomic_DNA"/>
</dbReference>
<evidence type="ECO:0000256" key="1">
    <source>
        <dbReference type="SAM" id="Phobius"/>
    </source>
</evidence>
<keyword evidence="1" id="KW-0472">Membrane</keyword>
<dbReference type="AlphaFoldDB" id="A0A3M0GSQ9"/>
<dbReference type="RefSeq" id="WP_121927843.1">
    <property type="nucleotide sequence ID" value="NZ_CP068291.1"/>
</dbReference>
<organism evidence="3 4">
    <name type="scientific">Corynebacterium macginleyi</name>
    <dbReference type="NCBI Taxonomy" id="38290"/>
    <lineage>
        <taxon>Bacteria</taxon>
        <taxon>Bacillati</taxon>
        <taxon>Actinomycetota</taxon>
        <taxon>Actinomycetes</taxon>
        <taxon>Mycobacteriales</taxon>
        <taxon>Corynebacteriaceae</taxon>
        <taxon>Corynebacterium</taxon>
    </lineage>
</organism>
<evidence type="ECO:0000313" key="4">
    <source>
        <dbReference type="Proteomes" id="UP000270649"/>
    </source>
</evidence>
<name>A0A3M0GSQ9_9CORY</name>
<dbReference type="Proteomes" id="UP001518680">
    <property type="component" value="Unassembled WGS sequence"/>
</dbReference>
<protein>
    <submittedName>
        <fullName evidence="3">Uncharacterized protein</fullName>
    </submittedName>
</protein>
<comment type="caution">
    <text evidence="3">The sequence shown here is derived from an EMBL/GenBank/DDBJ whole genome shotgun (WGS) entry which is preliminary data.</text>
</comment>
<dbReference type="InterPro" id="IPR046498">
    <property type="entry name" value="Rv1476-like"/>
</dbReference>
<evidence type="ECO:0000313" key="2">
    <source>
        <dbReference type="EMBL" id="MBM0243840.1"/>
    </source>
</evidence>
<reference evidence="2 5" key="2">
    <citation type="submission" date="2021-01" db="EMBL/GenBank/DDBJ databases">
        <title>Complete genome sequences of Corynebacterium macginleyi strains isolated from infectious keratitis.</title>
        <authorList>
            <person name="Sagerfors S."/>
            <person name="Poehlein A."/>
            <person name="Soderquist B."/>
            <person name="Bruggemann H."/>
        </authorList>
    </citation>
    <scope>NUCLEOTIDE SEQUENCE [LARGE SCALE GENOMIC DNA]</scope>
    <source>
        <strain evidence="2 5">12T220</strain>
    </source>
</reference>
<evidence type="ECO:0000313" key="3">
    <source>
        <dbReference type="EMBL" id="RMB60356.1"/>
    </source>
</evidence>
<dbReference type="Proteomes" id="UP000270649">
    <property type="component" value="Unassembled WGS sequence"/>
</dbReference>
<feature type="transmembrane region" description="Helical" evidence="1">
    <location>
        <begin position="125"/>
        <end position="146"/>
    </location>
</feature>
<dbReference type="Pfam" id="PF20381">
    <property type="entry name" value="Rv1476"/>
    <property type="match status" value="1"/>
</dbReference>
<keyword evidence="1" id="KW-0812">Transmembrane</keyword>
<reference evidence="3 4" key="1">
    <citation type="submission" date="2018-10" db="EMBL/GenBank/DDBJ databases">
        <title>Corynebacterium macginleyi genome sequencing and assembly of the type strain and two clinical samples.</title>
        <authorList>
            <person name="Bernier A.-M."/>
            <person name="Bernard K."/>
        </authorList>
    </citation>
    <scope>NUCLEOTIDE SEQUENCE [LARGE SCALE GENOMIC DNA]</scope>
    <source>
        <strain evidence="3 4">NML 120205</strain>
    </source>
</reference>
<keyword evidence="5" id="KW-1185">Reference proteome</keyword>